<dbReference type="InterPro" id="IPR011701">
    <property type="entry name" value="MFS"/>
</dbReference>
<feature type="transmembrane region" description="Helical" evidence="6">
    <location>
        <begin position="453"/>
        <end position="472"/>
    </location>
</feature>
<feature type="compositionally biased region" description="Low complexity" evidence="5">
    <location>
        <begin position="333"/>
        <end position="342"/>
    </location>
</feature>
<feature type="transmembrane region" description="Helical" evidence="6">
    <location>
        <begin position="401"/>
        <end position="423"/>
    </location>
</feature>
<feature type="transmembrane region" description="Helical" evidence="6">
    <location>
        <begin position="492"/>
        <end position="514"/>
    </location>
</feature>
<dbReference type="SUPFAM" id="SSF103473">
    <property type="entry name" value="MFS general substrate transporter"/>
    <property type="match status" value="1"/>
</dbReference>
<dbReference type="InterPro" id="IPR020846">
    <property type="entry name" value="MFS_dom"/>
</dbReference>
<dbReference type="PANTHER" id="PTHR23502:SF163">
    <property type="entry name" value="MAJOR FACILITATOR SUPERFAMILY (MFS) PROFILE DOMAIN-CONTAINING PROTEIN"/>
    <property type="match status" value="1"/>
</dbReference>
<evidence type="ECO:0000313" key="8">
    <source>
        <dbReference type="EMBL" id="CAK7212864.1"/>
    </source>
</evidence>
<keyword evidence="4 6" id="KW-0472">Membrane</keyword>
<evidence type="ECO:0000256" key="5">
    <source>
        <dbReference type="SAM" id="MobiDB-lite"/>
    </source>
</evidence>
<proteinExistence type="predicted"/>
<protein>
    <recommendedName>
        <fullName evidence="7">Major facilitator superfamily (MFS) profile domain-containing protein</fullName>
    </recommendedName>
</protein>
<feature type="transmembrane region" description="Helical" evidence="6">
    <location>
        <begin position="83"/>
        <end position="107"/>
    </location>
</feature>
<evidence type="ECO:0000256" key="3">
    <source>
        <dbReference type="ARBA" id="ARBA00022989"/>
    </source>
</evidence>
<keyword evidence="3 6" id="KW-1133">Transmembrane helix</keyword>
<evidence type="ECO:0000256" key="1">
    <source>
        <dbReference type="ARBA" id="ARBA00004141"/>
    </source>
</evidence>
<evidence type="ECO:0000256" key="2">
    <source>
        <dbReference type="ARBA" id="ARBA00022692"/>
    </source>
</evidence>
<feature type="compositionally biased region" description="Low complexity" evidence="5">
    <location>
        <begin position="302"/>
        <end position="319"/>
    </location>
</feature>
<dbReference type="InterPro" id="IPR036259">
    <property type="entry name" value="MFS_trans_sf"/>
</dbReference>
<feature type="transmembrane region" description="Helical" evidence="6">
    <location>
        <begin position="220"/>
        <end position="240"/>
    </location>
</feature>
<evidence type="ECO:0000259" key="7">
    <source>
        <dbReference type="PROSITE" id="PS50850"/>
    </source>
</evidence>
<feature type="transmembrane region" description="Helical" evidence="6">
    <location>
        <begin position="356"/>
        <end position="381"/>
    </location>
</feature>
<comment type="caution">
    <text evidence="8">The sequence shown here is derived from an EMBL/GenBank/DDBJ whole genome shotgun (WGS) entry which is preliminary data.</text>
</comment>
<dbReference type="PROSITE" id="PS50850">
    <property type="entry name" value="MFS"/>
    <property type="match status" value="1"/>
</dbReference>
<gene>
    <name evidence="8" type="ORF">SCUCBS95973_001605</name>
</gene>
<reference evidence="8 9" key="1">
    <citation type="submission" date="2024-01" db="EMBL/GenBank/DDBJ databases">
        <authorList>
            <person name="Allen C."/>
            <person name="Tagirdzhanova G."/>
        </authorList>
    </citation>
    <scope>NUCLEOTIDE SEQUENCE [LARGE SCALE GENOMIC DNA]</scope>
</reference>
<keyword evidence="2 6" id="KW-0812">Transmembrane</keyword>
<feature type="transmembrane region" description="Helical" evidence="6">
    <location>
        <begin position="162"/>
        <end position="181"/>
    </location>
</feature>
<name>A0ABP0B0J7_9PEZI</name>
<feature type="transmembrane region" description="Helical" evidence="6">
    <location>
        <begin position="252"/>
        <end position="280"/>
    </location>
</feature>
<feature type="transmembrane region" description="Helical" evidence="6">
    <location>
        <begin position="521"/>
        <end position="540"/>
    </location>
</feature>
<keyword evidence="9" id="KW-1185">Reference proteome</keyword>
<dbReference type="EMBL" id="CAWUHB010000006">
    <property type="protein sequence ID" value="CAK7212864.1"/>
    <property type="molecule type" value="Genomic_DNA"/>
</dbReference>
<organism evidence="8 9">
    <name type="scientific">Sporothrix curviconia</name>
    <dbReference type="NCBI Taxonomy" id="1260050"/>
    <lineage>
        <taxon>Eukaryota</taxon>
        <taxon>Fungi</taxon>
        <taxon>Dikarya</taxon>
        <taxon>Ascomycota</taxon>
        <taxon>Pezizomycotina</taxon>
        <taxon>Sordariomycetes</taxon>
        <taxon>Sordariomycetidae</taxon>
        <taxon>Ophiostomatales</taxon>
        <taxon>Ophiostomataceae</taxon>
        <taxon>Sporothrix</taxon>
    </lineage>
</organism>
<feature type="region of interest" description="Disordered" evidence="5">
    <location>
        <begin position="288"/>
        <end position="342"/>
    </location>
</feature>
<dbReference type="Gene3D" id="1.20.1250.20">
    <property type="entry name" value="MFS general substrate transporter like domains"/>
    <property type="match status" value="1"/>
</dbReference>
<dbReference type="PANTHER" id="PTHR23502">
    <property type="entry name" value="MAJOR FACILITATOR SUPERFAMILY"/>
    <property type="match status" value="1"/>
</dbReference>
<accession>A0ABP0B0J7</accession>
<feature type="domain" description="Major facilitator superfamily (MFS) profile" evidence="7">
    <location>
        <begin position="86"/>
        <end position="570"/>
    </location>
</feature>
<dbReference type="Proteomes" id="UP001642405">
    <property type="component" value="Unassembled WGS sequence"/>
</dbReference>
<comment type="subcellular location">
    <subcellularLocation>
        <location evidence="1">Membrane</location>
        <topology evidence="1">Multi-pass membrane protein</topology>
    </subcellularLocation>
</comment>
<evidence type="ECO:0000256" key="4">
    <source>
        <dbReference type="ARBA" id="ARBA00023136"/>
    </source>
</evidence>
<feature type="transmembrane region" description="Helical" evidence="6">
    <location>
        <begin position="546"/>
        <end position="568"/>
    </location>
</feature>
<evidence type="ECO:0000313" key="9">
    <source>
        <dbReference type="Proteomes" id="UP001642405"/>
    </source>
</evidence>
<dbReference type="Pfam" id="PF07690">
    <property type="entry name" value="MFS_1"/>
    <property type="match status" value="1"/>
</dbReference>
<evidence type="ECO:0000256" key="6">
    <source>
        <dbReference type="SAM" id="Phobius"/>
    </source>
</evidence>
<sequence>MAHPLNAHETQSLLAGTVYNVPPAASIANPTGLEVAGAASPSAPPALLGRDNVSAHRPPTKDDLVAFADDPENPRNWPATFRWAIVFLLAFMAFTVTFTCISIVPFASHIVDELEGRTGRSDSDGSGVGTASVLLVTIWELGEAAGPLAIAPLSETATWGRAKVLTAASALFALTTAMATVASSTTLFIAARGLTGVAVATNVLNPAILGDMFPPDQRGAAMSLVQLTPLLGGAIGPAIGGALADTLGWRSVLWLSTGLGVMCNLLVWTTFPETYAPAILRARRLRQRRARDGPHGPQTKQATATTIPASPSSSSLSSANGSRADDASPLGRPSPIVTSPSSSSLKHIRDAALRPAVLLIDSFVLASLALYGAVIFSYFYVMSVSLPDILENRYRLSSAATGSSFLVFSTGALVSVCICNRCLDPAYRYLTRTRGRISPEDGVTRIGRPEFKLPLTTSCGLLVPLSIAAYGWSAELVLPLPCLLLAEGMLGATMTLTFIPLAAYVVDAFGLYAASAMTGIIVTRCLCGTFLPLTVAPLVAAFGYGWGFTVLASICLVVTPVPFAVYLYGEKWRQLSKYTRDA</sequence>